<gene>
    <name evidence="2" type="ORF">SAMN05444281_0262</name>
</gene>
<evidence type="ECO:0000313" key="3">
    <source>
        <dbReference type="Proteomes" id="UP000184109"/>
    </source>
</evidence>
<evidence type="ECO:0000259" key="1">
    <source>
        <dbReference type="Pfam" id="PF00561"/>
    </source>
</evidence>
<dbReference type="STRING" id="1195760.SAMN05444281_0262"/>
<dbReference type="EMBL" id="FQXQ01000001">
    <property type="protein sequence ID" value="SHH36774.1"/>
    <property type="molecule type" value="Genomic_DNA"/>
</dbReference>
<dbReference type="OrthoDB" id="9780932at2"/>
<dbReference type="AlphaFoldDB" id="A0A1M5SDZ6"/>
<dbReference type="InterPro" id="IPR029058">
    <property type="entry name" value="AB_hydrolase_fold"/>
</dbReference>
<dbReference type="RefSeq" id="WP_073117875.1">
    <property type="nucleotide sequence ID" value="NZ_BMEN01000001.1"/>
</dbReference>
<proteinExistence type="predicted"/>
<dbReference type="Pfam" id="PF00561">
    <property type="entry name" value="Abhydrolase_1"/>
    <property type="match status" value="1"/>
</dbReference>
<dbReference type="PANTHER" id="PTHR42886">
    <property type="entry name" value="RE40534P-RELATED"/>
    <property type="match status" value="1"/>
</dbReference>
<evidence type="ECO:0000313" key="2">
    <source>
        <dbReference type="EMBL" id="SHH36774.1"/>
    </source>
</evidence>
<organism evidence="2 3">
    <name type="scientific">Wenyingzhuangia marina</name>
    <dbReference type="NCBI Taxonomy" id="1195760"/>
    <lineage>
        <taxon>Bacteria</taxon>
        <taxon>Pseudomonadati</taxon>
        <taxon>Bacteroidota</taxon>
        <taxon>Flavobacteriia</taxon>
        <taxon>Flavobacteriales</taxon>
        <taxon>Flavobacteriaceae</taxon>
        <taxon>Wenyingzhuangia</taxon>
    </lineage>
</organism>
<feature type="domain" description="AB hydrolase-1" evidence="1">
    <location>
        <begin position="52"/>
        <end position="155"/>
    </location>
</feature>
<sequence length="288" mass="32999">MSLYNTKKSKEEILNLYDQKLNCLQINYQYLTVSTNFGNTNIITCGEDTNSPIILLHGSNACAPLALETYYELIPHFKIYAIDILAQPNKSDETRLNIKDDSYGKWIHEIINYLQIENVTLAGFSFGGLVILKTLEVDENKINKVYLSAPAYIVNGNPFKAIFKVFIPMKKYIKTKKIQYLEKFLKGVFSEKDPFALTFLSKVLPNFKMDFTPVPTINKQKADSIKTPIVLFAAENDIMFPGKKMIQKAKKIFPSLKSYQLFKNSNHVFNKINNNIVCDIIIKDKTNH</sequence>
<dbReference type="SUPFAM" id="SSF53474">
    <property type="entry name" value="alpha/beta-Hydrolases"/>
    <property type="match status" value="1"/>
</dbReference>
<dbReference type="GO" id="GO:0006654">
    <property type="term" value="P:phosphatidic acid biosynthetic process"/>
    <property type="evidence" value="ECO:0007669"/>
    <property type="project" value="TreeGrafter"/>
</dbReference>
<keyword evidence="3" id="KW-1185">Reference proteome</keyword>
<dbReference type="Proteomes" id="UP000184109">
    <property type="component" value="Unassembled WGS sequence"/>
</dbReference>
<dbReference type="InterPro" id="IPR000073">
    <property type="entry name" value="AB_hydrolase_1"/>
</dbReference>
<dbReference type="GO" id="GO:0042171">
    <property type="term" value="F:lysophosphatidic acid acyltransferase activity"/>
    <property type="evidence" value="ECO:0007669"/>
    <property type="project" value="TreeGrafter"/>
</dbReference>
<accession>A0A1M5SDZ6</accession>
<dbReference type="GO" id="GO:0055088">
    <property type="term" value="P:lipid homeostasis"/>
    <property type="evidence" value="ECO:0007669"/>
    <property type="project" value="TreeGrafter"/>
</dbReference>
<dbReference type="PANTHER" id="PTHR42886:SF29">
    <property type="entry name" value="PUMMELIG, ISOFORM A"/>
    <property type="match status" value="1"/>
</dbReference>
<dbReference type="Gene3D" id="3.40.50.1820">
    <property type="entry name" value="alpha/beta hydrolase"/>
    <property type="match status" value="1"/>
</dbReference>
<name>A0A1M5SDZ6_9FLAO</name>
<dbReference type="GO" id="GO:0052689">
    <property type="term" value="F:carboxylic ester hydrolase activity"/>
    <property type="evidence" value="ECO:0007669"/>
    <property type="project" value="TreeGrafter"/>
</dbReference>
<reference evidence="3" key="1">
    <citation type="submission" date="2016-11" db="EMBL/GenBank/DDBJ databases">
        <authorList>
            <person name="Varghese N."/>
            <person name="Submissions S."/>
        </authorList>
    </citation>
    <scope>NUCLEOTIDE SEQUENCE [LARGE SCALE GENOMIC DNA]</scope>
    <source>
        <strain evidence="3">DSM 100572</strain>
    </source>
</reference>
<protein>
    <submittedName>
        <fullName evidence="2">Pimeloyl-ACP methyl ester carboxylesterase</fullName>
    </submittedName>
</protein>